<feature type="domain" description="PAC" evidence="1">
    <location>
        <begin position="9"/>
        <end position="59"/>
    </location>
</feature>
<dbReference type="Gene3D" id="3.30.450.20">
    <property type="entry name" value="PAS domain"/>
    <property type="match status" value="1"/>
</dbReference>
<dbReference type="InterPro" id="IPR013656">
    <property type="entry name" value="PAS_4"/>
</dbReference>
<evidence type="ECO:0000313" key="3">
    <source>
        <dbReference type="Proteomes" id="UP001596031"/>
    </source>
</evidence>
<dbReference type="PROSITE" id="PS50113">
    <property type="entry name" value="PAC"/>
    <property type="match status" value="1"/>
</dbReference>
<dbReference type="InterPro" id="IPR035965">
    <property type="entry name" value="PAS-like_dom_sf"/>
</dbReference>
<protein>
    <submittedName>
        <fullName evidence="2">PAS domain-containing protein</fullName>
    </submittedName>
</protein>
<organism evidence="2 3">
    <name type="scientific">Massilia jejuensis</name>
    <dbReference type="NCBI Taxonomy" id="648894"/>
    <lineage>
        <taxon>Bacteria</taxon>
        <taxon>Pseudomonadati</taxon>
        <taxon>Pseudomonadota</taxon>
        <taxon>Betaproteobacteria</taxon>
        <taxon>Burkholderiales</taxon>
        <taxon>Oxalobacteraceae</taxon>
        <taxon>Telluria group</taxon>
        <taxon>Massilia</taxon>
    </lineage>
</organism>
<evidence type="ECO:0000259" key="1">
    <source>
        <dbReference type="PROSITE" id="PS50113"/>
    </source>
</evidence>
<dbReference type="InterPro" id="IPR000700">
    <property type="entry name" value="PAS-assoc_C"/>
</dbReference>
<dbReference type="Proteomes" id="UP001596031">
    <property type="component" value="Unassembled WGS sequence"/>
</dbReference>
<reference evidence="3" key="1">
    <citation type="journal article" date="2019" name="Int. J. Syst. Evol. Microbiol.">
        <title>The Global Catalogue of Microorganisms (GCM) 10K type strain sequencing project: providing services to taxonomists for standard genome sequencing and annotation.</title>
        <authorList>
            <consortium name="The Broad Institute Genomics Platform"/>
            <consortium name="The Broad Institute Genome Sequencing Center for Infectious Disease"/>
            <person name="Wu L."/>
            <person name="Ma J."/>
        </authorList>
    </citation>
    <scope>NUCLEOTIDE SEQUENCE [LARGE SCALE GENOMIC DNA]</scope>
    <source>
        <strain evidence="3">CCUG 38813</strain>
    </source>
</reference>
<keyword evidence="3" id="KW-1185">Reference proteome</keyword>
<dbReference type="EMBL" id="JBHSMS010000087">
    <property type="protein sequence ID" value="MFC5514079.1"/>
    <property type="molecule type" value="Genomic_DNA"/>
</dbReference>
<proteinExistence type="predicted"/>
<evidence type="ECO:0000313" key="2">
    <source>
        <dbReference type="EMBL" id="MFC5514079.1"/>
    </source>
</evidence>
<name>A0ABW0PNA6_9BURK</name>
<dbReference type="RefSeq" id="WP_379727488.1">
    <property type="nucleotide sequence ID" value="NZ_JBHSMS010000087.1"/>
</dbReference>
<accession>A0ABW0PNA6</accession>
<comment type="caution">
    <text evidence="2">The sequence shown here is derived from an EMBL/GenBank/DDBJ whole genome shotgun (WGS) entry which is preliminary data.</text>
</comment>
<dbReference type="SUPFAM" id="SSF55785">
    <property type="entry name" value="PYP-like sensor domain (PAS domain)"/>
    <property type="match status" value="2"/>
</dbReference>
<gene>
    <name evidence="2" type="ORF">ACFPOU_23525</name>
</gene>
<dbReference type="Pfam" id="PF08448">
    <property type="entry name" value="PAS_4"/>
    <property type="match status" value="1"/>
</dbReference>
<sequence length="88" mass="9896">MAGAEKVDNDEPVCLLNGDCRMFRTVKLPLFDEQRRVVGLCGISTDITEARRAVEEVVRRNELLDSILANVDGAIYLKDQQGRYLCLP</sequence>